<dbReference type="PROSITE" id="PS50109">
    <property type="entry name" value="HIS_KIN"/>
    <property type="match status" value="1"/>
</dbReference>
<evidence type="ECO:0000259" key="11">
    <source>
        <dbReference type="PROSITE" id="PS50112"/>
    </source>
</evidence>
<dbReference type="RefSeq" id="WP_283758237.1">
    <property type="nucleotide sequence ID" value="NZ_JAQOSQ010000008.1"/>
</dbReference>
<dbReference type="Gene3D" id="3.30.450.20">
    <property type="entry name" value="PAS domain"/>
    <property type="match status" value="1"/>
</dbReference>
<evidence type="ECO:0000256" key="8">
    <source>
        <dbReference type="SAM" id="Coils"/>
    </source>
</evidence>
<dbReference type="InterPro" id="IPR029016">
    <property type="entry name" value="GAF-like_dom_sf"/>
</dbReference>
<evidence type="ECO:0000256" key="7">
    <source>
        <dbReference type="ARBA" id="ARBA00023012"/>
    </source>
</evidence>
<dbReference type="PANTHER" id="PTHR43047">
    <property type="entry name" value="TWO-COMPONENT HISTIDINE PROTEIN KINASE"/>
    <property type="match status" value="1"/>
</dbReference>
<dbReference type="PROSITE" id="PS50046">
    <property type="entry name" value="PHYTOCHROME_2"/>
    <property type="match status" value="3"/>
</dbReference>
<dbReference type="Pfam" id="PF01590">
    <property type="entry name" value="GAF"/>
    <property type="match status" value="3"/>
</dbReference>
<dbReference type="EC" id="2.7.13.3" evidence="3"/>
<dbReference type="InterPro" id="IPR036890">
    <property type="entry name" value="HATPase_C_sf"/>
</dbReference>
<evidence type="ECO:0000313" key="13">
    <source>
        <dbReference type="Proteomes" id="UP001232992"/>
    </source>
</evidence>
<dbReference type="CDD" id="cd16922">
    <property type="entry name" value="HATPase_EvgS-ArcB-TorS-like"/>
    <property type="match status" value="1"/>
</dbReference>
<accession>A0ABT7BWK9</accession>
<evidence type="ECO:0000256" key="2">
    <source>
        <dbReference type="ARBA" id="ARBA00006402"/>
    </source>
</evidence>
<keyword evidence="8" id="KW-0175">Coiled coil</keyword>
<comment type="caution">
    <text evidence="12">The sequence shown here is derived from an EMBL/GenBank/DDBJ whole genome shotgun (WGS) entry which is preliminary data.</text>
</comment>
<evidence type="ECO:0000256" key="5">
    <source>
        <dbReference type="ARBA" id="ARBA00022679"/>
    </source>
</evidence>
<protein>
    <recommendedName>
        <fullName evidence="3">histidine kinase</fullName>
        <ecNumber evidence="3">2.7.13.3</ecNumber>
    </recommendedName>
</protein>
<evidence type="ECO:0000259" key="10">
    <source>
        <dbReference type="PROSITE" id="PS50109"/>
    </source>
</evidence>
<sequence length="1000" mass="113512">MSDEPVSASELTTLQAEVERLRGRVWELEEQETAIAEPTQLARQKALLAVVTKIRQSLDLDTIFQSTATEVRQLLNADRVGMYRFELESDYQWGEFVSEDVLPPFPSALAARINDCCFGENHARYYRDGRIWSCDDLYTQDLKQCHINILERFQVRANLVVPLLKGDELWGLLCIHHCSSPRHWQDEEIEFVSHIALHLGVALQQAEVLAGEKQQSEQLAAAVAQAVEREQAIAAIITKIRQSLDLDTIFRTTTDEVRHLLRADRVVIYRFNSDWSGEFVVDSVDSCWKSLIVWQHEYPEWNEKISQCSLKNLETLSVTDTHLKQTEGAPFKSSHSSGNLVQVFRVCEDIYEKGFSQCYVETLESYQARAYAIVAIYQHQKLWGLLAAFQNSGPRNWQEGEVNFLIQIGSQLGVAIQQAQLLARMEQRSTELKSTLDAELKKRASELEEEAQRERAIAEVIDKIRRTLELERIFATATTEVRSLLNADRVAIFEFNPESNWHDGRFVSEAVLPEFESTLAKRVRDCSFREDYYDVDYPKGQIQAIADIYNSELSDSYIAILSQFQIQATLVLPLVKGEYLWGLLCIHQCSEPRQWQVKEIEFTRKIAIQLGVALQQADLFAHAQKRSSELRATLADLNAIVDNLADGLLVTDTQRQITRFNPAFLQMFNLQPEELEGRRLRNVCSVELDSLMHSIEHRDTEIVTVDVKLGNNREGQALATSIIKEGEGKEGDQCIGSVILIRDVTVEREVDRMKTDFLTTVSHELRTPLTSVLGFTEMIQEKLEETLFPAIEKSDKKIQRSIQTVQSNINIIISESERLTSLINDVLDISKMESGNVNWNIQKVDPLEILDRAIAATSSLIEKNHLAFIKDFDPDLPSIEVDRDRIIQVAINLISNAVKFTKEGSITCKAVVSGRDLIVSIIDTGIGISTENQVRVFDRFKQVGDILTDKPKGTGLGLSICQQIIEYHGGKIWVDSQLDRGSTFSFSIPLESSQALEENR</sequence>
<dbReference type="Gene3D" id="1.10.287.130">
    <property type="match status" value="1"/>
</dbReference>
<dbReference type="NCBIfam" id="TIGR00229">
    <property type="entry name" value="sensory_box"/>
    <property type="match status" value="1"/>
</dbReference>
<dbReference type="SUPFAM" id="SSF55785">
    <property type="entry name" value="PYP-like sensor domain (PAS domain)"/>
    <property type="match status" value="1"/>
</dbReference>
<evidence type="ECO:0000256" key="4">
    <source>
        <dbReference type="ARBA" id="ARBA00022553"/>
    </source>
</evidence>
<dbReference type="CDD" id="cd00130">
    <property type="entry name" value="PAS"/>
    <property type="match status" value="1"/>
</dbReference>
<dbReference type="SMART" id="SM00387">
    <property type="entry name" value="HATPase_c"/>
    <property type="match status" value="1"/>
</dbReference>
<dbReference type="PANTHER" id="PTHR43047:SF72">
    <property type="entry name" value="OSMOSENSING HISTIDINE PROTEIN KINASE SLN1"/>
    <property type="match status" value="1"/>
</dbReference>
<proteinExistence type="inferred from homology"/>
<dbReference type="Pfam" id="PF00512">
    <property type="entry name" value="HisKA"/>
    <property type="match status" value="1"/>
</dbReference>
<dbReference type="Gene3D" id="3.30.450.40">
    <property type="match status" value="3"/>
</dbReference>
<dbReference type="InterPro" id="IPR013767">
    <property type="entry name" value="PAS_fold"/>
</dbReference>
<evidence type="ECO:0000256" key="6">
    <source>
        <dbReference type="ARBA" id="ARBA00022777"/>
    </source>
</evidence>
<name>A0ABT7BWK9_9CYAN</name>
<reference evidence="12 13" key="1">
    <citation type="submission" date="2023-01" db="EMBL/GenBank/DDBJ databases">
        <title>Novel diversity within Roseofilum (Cyanobacteria; Desertifilaceae) from marine benthic mats with descriptions of four novel species.</title>
        <authorList>
            <person name="Wang Y."/>
            <person name="Berthold D.E."/>
            <person name="Hu J."/>
            <person name="Lefler F.W."/>
            <person name="Laughinghouse H.D. IV."/>
        </authorList>
    </citation>
    <scope>NUCLEOTIDE SEQUENCE [LARGE SCALE GENOMIC DNA]</scope>
    <source>
        <strain evidence="12 13">BLCC-M143</strain>
    </source>
</reference>
<feature type="domain" description="Histidine kinase" evidence="10">
    <location>
        <begin position="760"/>
        <end position="992"/>
    </location>
</feature>
<feature type="domain" description="Phytochrome chromophore attachment site" evidence="9">
    <location>
        <begin position="59"/>
        <end position="198"/>
    </location>
</feature>
<dbReference type="SMART" id="SM00091">
    <property type="entry name" value="PAS"/>
    <property type="match status" value="1"/>
</dbReference>
<dbReference type="SUPFAM" id="SSF55874">
    <property type="entry name" value="ATPase domain of HSP90 chaperone/DNA topoisomerase II/histidine kinase"/>
    <property type="match status" value="1"/>
</dbReference>
<organism evidence="12 13">
    <name type="scientific">Roseofilum casamattae BLCC-M143</name>
    <dbReference type="NCBI Taxonomy" id="3022442"/>
    <lineage>
        <taxon>Bacteria</taxon>
        <taxon>Bacillati</taxon>
        <taxon>Cyanobacteriota</taxon>
        <taxon>Cyanophyceae</taxon>
        <taxon>Desertifilales</taxon>
        <taxon>Desertifilaceae</taxon>
        <taxon>Roseofilum</taxon>
        <taxon>Roseofilum casamattae</taxon>
    </lineage>
</organism>
<keyword evidence="6" id="KW-0418">Kinase</keyword>
<dbReference type="SUPFAM" id="SSF47384">
    <property type="entry name" value="Homodimeric domain of signal transducing histidine kinase"/>
    <property type="match status" value="1"/>
</dbReference>
<dbReference type="EMBL" id="JAQOSQ010000008">
    <property type="protein sequence ID" value="MDJ1183583.1"/>
    <property type="molecule type" value="Genomic_DNA"/>
</dbReference>
<dbReference type="InterPro" id="IPR004358">
    <property type="entry name" value="Sig_transdc_His_kin-like_C"/>
</dbReference>
<dbReference type="InterPro" id="IPR003594">
    <property type="entry name" value="HATPase_dom"/>
</dbReference>
<gene>
    <name evidence="12" type="ORF">PMH09_10265</name>
</gene>
<dbReference type="Gene3D" id="3.30.565.10">
    <property type="entry name" value="Histidine kinase-like ATPase, C-terminal domain"/>
    <property type="match status" value="1"/>
</dbReference>
<dbReference type="SMART" id="SM00065">
    <property type="entry name" value="GAF"/>
    <property type="match status" value="3"/>
</dbReference>
<dbReference type="InterPro" id="IPR035965">
    <property type="entry name" value="PAS-like_dom_sf"/>
</dbReference>
<feature type="domain" description="PAS" evidence="11">
    <location>
        <begin position="633"/>
        <end position="693"/>
    </location>
</feature>
<keyword evidence="7" id="KW-0902">Two-component regulatory system</keyword>
<feature type="domain" description="Phytochrome chromophore attachment site" evidence="9">
    <location>
        <begin position="245"/>
        <end position="411"/>
    </location>
</feature>
<evidence type="ECO:0000259" key="9">
    <source>
        <dbReference type="PROSITE" id="PS50046"/>
    </source>
</evidence>
<evidence type="ECO:0000256" key="1">
    <source>
        <dbReference type="ARBA" id="ARBA00000085"/>
    </source>
</evidence>
<keyword evidence="5" id="KW-0808">Transferase</keyword>
<dbReference type="InterPro" id="IPR003661">
    <property type="entry name" value="HisK_dim/P_dom"/>
</dbReference>
<feature type="coiled-coil region" evidence="8">
    <location>
        <begin position="422"/>
        <end position="457"/>
    </location>
</feature>
<dbReference type="InterPro" id="IPR005467">
    <property type="entry name" value="His_kinase_dom"/>
</dbReference>
<keyword evidence="13" id="KW-1185">Reference proteome</keyword>
<comment type="similarity">
    <text evidence="2">In the N-terminal section; belongs to the phytochrome family.</text>
</comment>
<dbReference type="InterPro" id="IPR003018">
    <property type="entry name" value="GAF"/>
</dbReference>
<dbReference type="SMART" id="SM00388">
    <property type="entry name" value="HisKA"/>
    <property type="match status" value="1"/>
</dbReference>
<dbReference type="SUPFAM" id="SSF55781">
    <property type="entry name" value="GAF domain-like"/>
    <property type="match status" value="3"/>
</dbReference>
<dbReference type="PRINTS" id="PR00344">
    <property type="entry name" value="BCTRLSENSOR"/>
</dbReference>
<dbReference type="Pfam" id="PF02518">
    <property type="entry name" value="HATPase_c"/>
    <property type="match status" value="1"/>
</dbReference>
<dbReference type="InterPro" id="IPR016132">
    <property type="entry name" value="Phyto_chromo_attachment"/>
</dbReference>
<dbReference type="PROSITE" id="PS50112">
    <property type="entry name" value="PAS"/>
    <property type="match status" value="1"/>
</dbReference>
<feature type="domain" description="Phytochrome chromophore attachment site" evidence="9">
    <location>
        <begin position="469"/>
        <end position="609"/>
    </location>
</feature>
<dbReference type="Pfam" id="PF00989">
    <property type="entry name" value="PAS"/>
    <property type="match status" value="1"/>
</dbReference>
<dbReference type="InterPro" id="IPR000014">
    <property type="entry name" value="PAS"/>
</dbReference>
<evidence type="ECO:0000313" key="12">
    <source>
        <dbReference type="EMBL" id="MDJ1183583.1"/>
    </source>
</evidence>
<comment type="catalytic activity">
    <reaction evidence="1">
        <text>ATP + protein L-histidine = ADP + protein N-phospho-L-histidine.</text>
        <dbReference type="EC" id="2.7.13.3"/>
    </reaction>
</comment>
<dbReference type="Proteomes" id="UP001232992">
    <property type="component" value="Unassembled WGS sequence"/>
</dbReference>
<evidence type="ECO:0000256" key="3">
    <source>
        <dbReference type="ARBA" id="ARBA00012438"/>
    </source>
</evidence>
<keyword evidence="4" id="KW-0597">Phosphoprotein</keyword>
<dbReference type="CDD" id="cd00082">
    <property type="entry name" value="HisKA"/>
    <property type="match status" value="1"/>
</dbReference>
<dbReference type="InterPro" id="IPR036097">
    <property type="entry name" value="HisK_dim/P_sf"/>
</dbReference>